<evidence type="ECO:0000256" key="1">
    <source>
        <dbReference type="ARBA" id="ARBA00007613"/>
    </source>
</evidence>
<dbReference type="PANTHER" id="PTHR30203">
    <property type="entry name" value="OUTER MEMBRANE CATION EFFLUX PROTEIN"/>
    <property type="match status" value="1"/>
</dbReference>
<dbReference type="eggNOG" id="COG1538">
    <property type="taxonomic scope" value="Bacteria"/>
</dbReference>
<accession>T0H3S3</accession>
<name>T0H3S3_9SPHN</name>
<dbReference type="EMBL" id="ATHL01000153">
    <property type="protein sequence ID" value="EQB07602.1"/>
    <property type="molecule type" value="Genomic_DNA"/>
</dbReference>
<dbReference type="InterPro" id="IPR003423">
    <property type="entry name" value="OMP_efflux"/>
</dbReference>
<dbReference type="Pfam" id="PF02321">
    <property type="entry name" value="OEP"/>
    <property type="match status" value="2"/>
</dbReference>
<dbReference type="SUPFAM" id="SSF56954">
    <property type="entry name" value="Outer membrane efflux proteins (OEP)"/>
    <property type="match status" value="1"/>
</dbReference>
<evidence type="ECO:0000313" key="4">
    <source>
        <dbReference type="Proteomes" id="UP000015527"/>
    </source>
</evidence>
<dbReference type="GO" id="GO:0005886">
    <property type="term" value="C:plasma membrane"/>
    <property type="evidence" value="ECO:0007669"/>
    <property type="project" value="UniProtKB-SubCell"/>
</dbReference>
<protein>
    <recommendedName>
        <fullName evidence="5">RND transporter</fullName>
    </recommendedName>
</protein>
<dbReference type="InterPro" id="IPR010131">
    <property type="entry name" value="MdtP/NodT-like"/>
</dbReference>
<keyword evidence="2" id="KW-0472">Membrane</keyword>
<dbReference type="Proteomes" id="UP000015527">
    <property type="component" value="Unassembled WGS sequence"/>
</dbReference>
<dbReference type="PATRIC" id="fig|1096930.3.peg.4396"/>
<keyword evidence="4" id="KW-1185">Reference proteome</keyword>
<comment type="caution">
    <text evidence="3">The sequence shown here is derived from an EMBL/GenBank/DDBJ whole genome shotgun (WGS) entry which is preliminary data.</text>
</comment>
<reference evidence="3 4" key="1">
    <citation type="journal article" date="2013" name="Genome Announc.">
        <title>Genome Sequence of Novosphingobium lindaniclasticum LE124T, Isolated from a Hexachlorocyclohexane Dumpsite.</title>
        <authorList>
            <person name="Saxena A."/>
            <person name="Nayyar N."/>
            <person name="Sangwan N."/>
            <person name="Kumari R."/>
            <person name="Khurana J.P."/>
            <person name="Lal R."/>
        </authorList>
    </citation>
    <scope>NUCLEOTIDE SEQUENCE [LARGE SCALE GENOMIC DNA]</scope>
    <source>
        <strain evidence="3 4">LE124</strain>
    </source>
</reference>
<dbReference type="NCBIfam" id="TIGR01845">
    <property type="entry name" value="outer_NodT"/>
    <property type="match status" value="1"/>
</dbReference>
<comment type="similarity">
    <text evidence="1 2">Belongs to the outer membrane factor (OMF) (TC 1.B.17) family.</text>
</comment>
<dbReference type="Gene3D" id="1.20.1600.10">
    <property type="entry name" value="Outer membrane efflux proteins (OEP)"/>
    <property type="match status" value="1"/>
</dbReference>
<dbReference type="AlphaFoldDB" id="T0H3S3"/>
<keyword evidence="2" id="KW-0449">Lipoprotein</keyword>
<dbReference type="PANTHER" id="PTHR30203:SF33">
    <property type="entry name" value="BLR4455 PROTEIN"/>
    <property type="match status" value="1"/>
</dbReference>
<sequence length="406" mass="43622">MDAAVDRALANNVDLKIAASRIMQARAELAAERSLQRPWITASSKAARDRGLNAFGEPVDQTDARADIGISYEVDLFGRLKAGTEAARSTALASEASRDTVRLGLIATTVQSYLTLLALDAKRRIAADTEGTRREELARILRRTNAGYAGRLDLEQAKIELASASQLVAEIDRDIEINERSLNILEGSNPAPVERKADLYALHLAPAPTALPSEIVRKRPDIAAAELRLAAASFRLTAARDAFLPKLQLTPTGGGIVSTLLSSPVTLFSLGGSVLTPLFEGGQLRAREDLAGAQVEEAALAYRLAVMTAFGEVEKALSGLRLDRDDLLLARSREAAATQAFQTAQRRYLSGYSSYIDQLDAQRGLLQAQLVTIDATAQQFQDLVALYQALGGGWDAKVQAVPSGRD</sequence>
<comment type="subcellular location">
    <subcellularLocation>
        <location evidence="2">Cell membrane</location>
        <topology evidence="2">Lipid-anchor</topology>
    </subcellularLocation>
</comment>
<dbReference type="GO" id="GO:0015562">
    <property type="term" value="F:efflux transmembrane transporter activity"/>
    <property type="evidence" value="ECO:0007669"/>
    <property type="project" value="InterPro"/>
</dbReference>
<proteinExistence type="inferred from homology"/>
<keyword evidence="2" id="KW-0564">Palmitate</keyword>
<evidence type="ECO:0000256" key="2">
    <source>
        <dbReference type="RuleBase" id="RU362097"/>
    </source>
</evidence>
<keyword evidence="2" id="KW-0812">Transmembrane</keyword>
<dbReference type="Gene3D" id="2.20.200.10">
    <property type="entry name" value="Outer membrane efflux proteins (OEP)"/>
    <property type="match status" value="1"/>
</dbReference>
<evidence type="ECO:0008006" key="5">
    <source>
        <dbReference type="Google" id="ProtNLM"/>
    </source>
</evidence>
<gene>
    <name evidence="3" type="ORF">L284_22350</name>
</gene>
<evidence type="ECO:0000313" key="3">
    <source>
        <dbReference type="EMBL" id="EQB07602.1"/>
    </source>
</evidence>
<keyword evidence="2" id="KW-1134">Transmembrane beta strand</keyword>
<organism evidence="3 4">
    <name type="scientific">Novosphingobium lindaniclasticum LE124</name>
    <dbReference type="NCBI Taxonomy" id="1096930"/>
    <lineage>
        <taxon>Bacteria</taxon>
        <taxon>Pseudomonadati</taxon>
        <taxon>Pseudomonadota</taxon>
        <taxon>Alphaproteobacteria</taxon>
        <taxon>Sphingomonadales</taxon>
        <taxon>Sphingomonadaceae</taxon>
        <taxon>Novosphingobium</taxon>
    </lineage>
</organism>